<evidence type="ECO:0000313" key="13">
    <source>
        <dbReference type="EMBL" id="KAG9455699.1"/>
    </source>
</evidence>
<dbReference type="GO" id="GO:0040029">
    <property type="term" value="P:epigenetic regulation of gene expression"/>
    <property type="evidence" value="ECO:0007669"/>
    <property type="project" value="TreeGrafter"/>
</dbReference>
<sequence length="359" mass="39399">MAASSSSVGAPNVSSALEGNSEMLRINRILSSKLYFDVPQTKVPFIYSSSYNISFMGMEKIHPFDSAKWGRICQFLMEGGVLDKKKIVDPVEASEEDLLVVHSKLYLRSLKSSLNVSMIIEVPPVALLPNCIVQQKVLYPFRKQVGGTILGAKLAKERGWAINVGGGFHHCSAERGGGFCVYADISLCIHYALIRLNISRVMIIDLDAHQGNGHERDFSNDSRVYILDMYNSGVYPFDMEARGYIDQKVELASGTTTGEYLEKLDGALKVAERAFDPELIIYNAGTDILDGDPLGILKVSPEGVVMRDEKVFKFAADKKVPVVMVTSGGYMKSSAQVIADSIANLSKKGLIQMQVPRAE</sequence>
<dbReference type="InterPro" id="IPR000286">
    <property type="entry name" value="HDACs"/>
</dbReference>
<evidence type="ECO:0000256" key="11">
    <source>
        <dbReference type="ARBA" id="ARBA00059784"/>
    </source>
</evidence>
<dbReference type="CDD" id="cd09993">
    <property type="entry name" value="HDAC_classIV"/>
    <property type="match status" value="1"/>
</dbReference>
<dbReference type="InterPro" id="IPR037138">
    <property type="entry name" value="His_deacetylse_dom_sf"/>
</dbReference>
<evidence type="ECO:0000313" key="14">
    <source>
        <dbReference type="Proteomes" id="UP000825729"/>
    </source>
</evidence>
<dbReference type="Gene3D" id="3.40.800.20">
    <property type="entry name" value="Histone deacetylase domain"/>
    <property type="match status" value="1"/>
</dbReference>
<evidence type="ECO:0000259" key="12">
    <source>
        <dbReference type="Pfam" id="PF00850"/>
    </source>
</evidence>
<keyword evidence="8" id="KW-0804">Transcription</keyword>
<evidence type="ECO:0000256" key="3">
    <source>
        <dbReference type="ARBA" id="ARBA00012111"/>
    </source>
</evidence>
<accession>A0AAV7F466</accession>
<organism evidence="13 14">
    <name type="scientific">Aristolochia fimbriata</name>
    <name type="common">White veined hardy Dutchman's pipe vine</name>
    <dbReference type="NCBI Taxonomy" id="158543"/>
    <lineage>
        <taxon>Eukaryota</taxon>
        <taxon>Viridiplantae</taxon>
        <taxon>Streptophyta</taxon>
        <taxon>Embryophyta</taxon>
        <taxon>Tracheophyta</taxon>
        <taxon>Spermatophyta</taxon>
        <taxon>Magnoliopsida</taxon>
        <taxon>Magnoliidae</taxon>
        <taxon>Piperales</taxon>
        <taxon>Aristolochiaceae</taxon>
        <taxon>Aristolochia</taxon>
    </lineage>
</organism>
<dbReference type="InterPro" id="IPR023801">
    <property type="entry name" value="His_deacetylse_dom"/>
</dbReference>
<evidence type="ECO:0000256" key="6">
    <source>
        <dbReference type="ARBA" id="ARBA00022853"/>
    </source>
</evidence>
<comment type="cofactor">
    <cofactor evidence="1">
        <name>Zn(2+)</name>
        <dbReference type="ChEBI" id="CHEBI:29105"/>
    </cofactor>
</comment>
<evidence type="ECO:0000256" key="1">
    <source>
        <dbReference type="ARBA" id="ARBA00001947"/>
    </source>
</evidence>
<gene>
    <name evidence="13" type="ORF">H6P81_000207</name>
</gene>
<dbReference type="GO" id="GO:0141221">
    <property type="term" value="F:histone deacetylase activity, hydrolytic mechanism"/>
    <property type="evidence" value="ECO:0007669"/>
    <property type="project" value="UniProtKB-EC"/>
</dbReference>
<keyword evidence="5" id="KW-0378">Hydrolase</keyword>
<keyword evidence="7" id="KW-0805">Transcription regulation</keyword>
<dbReference type="Proteomes" id="UP000825729">
    <property type="component" value="Unassembled WGS sequence"/>
</dbReference>
<dbReference type="FunFam" id="3.40.800.20:FF:000009">
    <property type="entry name" value="Histone deacetylase 11"/>
    <property type="match status" value="1"/>
</dbReference>
<dbReference type="EMBL" id="JAINDJ010000002">
    <property type="protein sequence ID" value="KAG9455699.1"/>
    <property type="molecule type" value="Genomic_DNA"/>
</dbReference>
<keyword evidence="4" id="KW-0678">Repressor</keyword>
<dbReference type="PANTHER" id="PTHR10625:SF23">
    <property type="entry name" value="HISTONE DEACETYLASE 11"/>
    <property type="match status" value="1"/>
</dbReference>
<dbReference type="InterPro" id="IPR044150">
    <property type="entry name" value="HDAC_classIV"/>
</dbReference>
<comment type="function">
    <text evidence="11">Responsible for the deacetylation of lysine residues on the N-terminal part of the core histones (H2A, H2B, H3 and H4). Histone deacetylation gives a tag for epigenetic repression and plays an important role in transcriptional regulation, cell cycle progression and developmental events. Histone deacetylases act via the formation of large multiprotein complexes.</text>
</comment>
<protein>
    <recommendedName>
        <fullName evidence="3">histone deacetylase</fullName>
        <ecNumber evidence="3">3.5.1.98</ecNumber>
    </recommendedName>
</protein>
<evidence type="ECO:0000256" key="4">
    <source>
        <dbReference type="ARBA" id="ARBA00022491"/>
    </source>
</evidence>
<comment type="subcellular location">
    <subcellularLocation>
        <location evidence="2">Nucleus</location>
    </subcellularLocation>
</comment>
<comment type="caution">
    <text evidence="13">The sequence shown here is derived from an EMBL/GenBank/DDBJ whole genome shotgun (WGS) entry which is preliminary data.</text>
</comment>
<dbReference type="PANTHER" id="PTHR10625">
    <property type="entry name" value="HISTONE DEACETYLASE HDAC1-RELATED"/>
    <property type="match status" value="1"/>
</dbReference>
<comment type="catalytic activity">
    <reaction evidence="10">
        <text>N(6)-acetyl-L-lysyl-[histone] + H2O = L-lysyl-[histone] + acetate</text>
        <dbReference type="Rhea" id="RHEA:58196"/>
        <dbReference type="Rhea" id="RHEA-COMP:9845"/>
        <dbReference type="Rhea" id="RHEA-COMP:11338"/>
        <dbReference type="ChEBI" id="CHEBI:15377"/>
        <dbReference type="ChEBI" id="CHEBI:29969"/>
        <dbReference type="ChEBI" id="CHEBI:30089"/>
        <dbReference type="ChEBI" id="CHEBI:61930"/>
        <dbReference type="EC" id="3.5.1.98"/>
    </reaction>
</comment>
<dbReference type="Pfam" id="PF00850">
    <property type="entry name" value="Hist_deacetyl"/>
    <property type="match status" value="1"/>
</dbReference>
<keyword evidence="9" id="KW-0539">Nucleus</keyword>
<evidence type="ECO:0000256" key="2">
    <source>
        <dbReference type="ARBA" id="ARBA00004123"/>
    </source>
</evidence>
<evidence type="ECO:0000256" key="10">
    <source>
        <dbReference type="ARBA" id="ARBA00048287"/>
    </source>
</evidence>
<evidence type="ECO:0000256" key="7">
    <source>
        <dbReference type="ARBA" id="ARBA00023015"/>
    </source>
</evidence>
<keyword evidence="14" id="KW-1185">Reference proteome</keyword>
<feature type="domain" description="Histone deacetylase" evidence="12">
    <location>
        <begin position="62"/>
        <end position="342"/>
    </location>
</feature>
<evidence type="ECO:0000256" key="8">
    <source>
        <dbReference type="ARBA" id="ARBA00023163"/>
    </source>
</evidence>
<dbReference type="GO" id="GO:0000118">
    <property type="term" value="C:histone deacetylase complex"/>
    <property type="evidence" value="ECO:0007669"/>
    <property type="project" value="TreeGrafter"/>
</dbReference>
<dbReference type="InterPro" id="IPR023696">
    <property type="entry name" value="Ureohydrolase_dom_sf"/>
</dbReference>
<reference evidence="13 14" key="1">
    <citation type="submission" date="2021-07" db="EMBL/GenBank/DDBJ databases">
        <title>The Aristolochia fimbriata genome: insights into angiosperm evolution, floral development and chemical biosynthesis.</title>
        <authorList>
            <person name="Jiao Y."/>
        </authorList>
    </citation>
    <scope>NUCLEOTIDE SEQUENCE [LARGE SCALE GENOMIC DNA]</scope>
    <source>
        <strain evidence="13">IBCAS-2021</strain>
        <tissue evidence="13">Leaf</tissue>
    </source>
</reference>
<proteinExistence type="predicted"/>
<dbReference type="AlphaFoldDB" id="A0AAV7F466"/>
<keyword evidence="6" id="KW-0156">Chromatin regulator</keyword>
<dbReference type="SUPFAM" id="SSF52768">
    <property type="entry name" value="Arginase/deacetylase"/>
    <property type="match status" value="1"/>
</dbReference>
<name>A0AAV7F466_ARIFI</name>
<evidence type="ECO:0000256" key="9">
    <source>
        <dbReference type="ARBA" id="ARBA00023242"/>
    </source>
</evidence>
<dbReference type="EC" id="3.5.1.98" evidence="3"/>
<dbReference type="PRINTS" id="PR01270">
    <property type="entry name" value="HDASUPER"/>
</dbReference>
<evidence type="ECO:0000256" key="5">
    <source>
        <dbReference type="ARBA" id="ARBA00022801"/>
    </source>
</evidence>